<proteinExistence type="predicted"/>
<feature type="domain" description="DUF4440" evidence="1">
    <location>
        <begin position="20"/>
        <end position="124"/>
    </location>
</feature>
<keyword evidence="3" id="KW-1185">Reference proteome</keyword>
<evidence type="ECO:0000313" key="2">
    <source>
        <dbReference type="EMBL" id="MDR0188315.1"/>
    </source>
</evidence>
<gene>
    <name evidence="2" type="ORF">RCO22_05150</name>
</gene>
<protein>
    <submittedName>
        <fullName evidence="2">DUF4440 domain-containing protein</fullName>
    </submittedName>
</protein>
<dbReference type="InterPro" id="IPR027843">
    <property type="entry name" value="DUF4440"/>
</dbReference>
<name>A0ABU1CM40_9PSED</name>
<evidence type="ECO:0000313" key="3">
    <source>
        <dbReference type="Proteomes" id="UP001224477"/>
    </source>
</evidence>
<accession>A0ABU1CM40</accession>
<dbReference type="SUPFAM" id="SSF54427">
    <property type="entry name" value="NTF2-like"/>
    <property type="match status" value="1"/>
</dbReference>
<dbReference type="Gene3D" id="3.10.450.50">
    <property type="match status" value="1"/>
</dbReference>
<dbReference type="Proteomes" id="UP001224477">
    <property type="component" value="Unassembled WGS sequence"/>
</dbReference>
<dbReference type="InterPro" id="IPR032710">
    <property type="entry name" value="NTF2-like_dom_sf"/>
</dbReference>
<comment type="caution">
    <text evidence="2">The sequence shown here is derived from an EMBL/GenBank/DDBJ whole genome shotgun (WGS) entry which is preliminary data.</text>
</comment>
<dbReference type="RefSeq" id="WP_309254433.1">
    <property type="nucleotide sequence ID" value="NZ_JAVGXC010000003.1"/>
</dbReference>
<reference evidence="2 3" key="1">
    <citation type="journal article" date="2023" name="Microbiol. Resour. Announc.">
        <title>Whole-genome sequence of Pseudomonas yamanorum OLsAu1 isolated from the edible ectomycorrhizal mushroom Lactarius sp. section Deliciosi.</title>
        <authorList>
            <person name="Ramirez-Mendoza R."/>
            <person name="Angeles-Argaiz R.E."/>
            <person name="Hernandez-Oaxaca D."/>
            <person name="Aguirre-Beltran L."/>
            <person name="Almaraz-Suarez J."/>
            <person name="Perez-Moreno J."/>
        </authorList>
    </citation>
    <scope>NUCLEOTIDE SEQUENCE [LARGE SCALE GENOMIC DNA]</scope>
    <source>
        <strain evidence="2 3">OLsAu1</strain>
    </source>
</reference>
<dbReference type="EMBL" id="JAVGXC010000003">
    <property type="protein sequence ID" value="MDR0188315.1"/>
    <property type="molecule type" value="Genomic_DNA"/>
</dbReference>
<dbReference type="Pfam" id="PF14534">
    <property type="entry name" value="DUF4440"/>
    <property type="match status" value="1"/>
</dbReference>
<organism evidence="2 3">
    <name type="scientific">Pseudomonas yamanorum</name>
    <dbReference type="NCBI Taxonomy" id="515393"/>
    <lineage>
        <taxon>Bacteria</taxon>
        <taxon>Pseudomonadati</taxon>
        <taxon>Pseudomonadota</taxon>
        <taxon>Gammaproteobacteria</taxon>
        <taxon>Pseudomonadales</taxon>
        <taxon>Pseudomonadaceae</taxon>
        <taxon>Pseudomonas</taxon>
    </lineage>
</organism>
<sequence length="138" mass="15348">MKNYRINFIEAMGMELAEHLRSLEQELHQCTTRADATRLSVLLADDFVEFGASGNVWGSKAEVIDGLQDEVFSARSISDFALKLLAEGVALVTYRCQRAATEANAAGESLRSSVWRETGGRWQMVFHQGTPTRQRAPV</sequence>
<evidence type="ECO:0000259" key="1">
    <source>
        <dbReference type="Pfam" id="PF14534"/>
    </source>
</evidence>